<evidence type="ECO:0000256" key="4">
    <source>
        <dbReference type="ARBA" id="ARBA00022490"/>
    </source>
</evidence>
<evidence type="ECO:0000256" key="2">
    <source>
        <dbReference type="ARBA" id="ARBA00008169"/>
    </source>
</evidence>
<keyword evidence="8 11" id="KW-0408">Iron</keyword>
<protein>
    <submittedName>
        <fullName evidence="15">Electron carrier</fullName>
    </submittedName>
</protein>
<organism evidence="15 16">
    <name type="scientific">Conoideocrella luteorostrata</name>
    <dbReference type="NCBI Taxonomy" id="1105319"/>
    <lineage>
        <taxon>Eukaryota</taxon>
        <taxon>Fungi</taxon>
        <taxon>Dikarya</taxon>
        <taxon>Ascomycota</taxon>
        <taxon>Pezizomycotina</taxon>
        <taxon>Sordariomycetes</taxon>
        <taxon>Hypocreomycetidae</taxon>
        <taxon>Hypocreales</taxon>
        <taxon>Clavicipitaceae</taxon>
        <taxon>Conoideocrella</taxon>
    </lineage>
</organism>
<evidence type="ECO:0000256" key="9">
    <source>
        <dbReference type="ARBA" id="ARBA00023014"/>
    </source>
</evidence>
<dbReference type="PANTHER" id="PTHR13273">
    <property type="entry name" value="ANAMORSIN"/>
    <property type="match status" value="1"/>
</dbReference>
<comment type="caution">
    <text evidence="15">The sequence shown here is derived from an EMBL/GenBank/DDBJ whole genome shotgun (WGS) entry which is preliminary data.</text>
</comment>
<dbReference type="Pfam" id="PF03604">
    <property type="entry name" value="Zn_ribbon_RPAB4"/>
    <property type="match status" value="1"/>
</dbReference>
<dbReference type="InterPro" id="IPR007785">
    <property type="entry name" value="Anamorsin"/>
</dbReference>
<dbReference type="Proteomes" id="UP001251528">
    <property type="component" value="Unassembled WGS sequence"/>
</dbReference>
<dbReference type="GO" id="GO:0009055">
    <property type="term" value="F:electron transfer activity"/>
    <property type="evidence" value="ECO:0007669"/>
    <property type="project" value="UniProtKB-UniRule"/>
</dbReference>
<feature type="binding site" evidence="11">
    <location>
        <position position="211"/>
    </location>
    <ligand>
        <name>[2Fe-2S] cluster</name>
        <dbReference type="ChEBI" id="CHEBI:190135"/>
    </ligand>
</feature>
<dbReference type="GO" id="GO:0051537">
    <property type="term" value="F:2 iron, 2 sulfur cluster binding"/>
    <property type="evidence" value="ECO:0007669"/>
    <property type="project" value="UniProtKB-UniRule"/>
</dbReference>
<feature type="region of interest" description="Disordered" evidence="12">
    <location>
        <begin position="159"/>
        <end position="209"/>
    </location>
</feature>
<feature type="domain" description="Anamorsin C-terminal" evidence="13">
    <location>
        <begin position="198"/>
        <end position="291"/>
    </location>
</feature>
<comment type="similarity">
    <text evidence="2 11">Belongs to the anamorsin family.</text>
</comment>
<comment type="caution">
    <text evidence="11">Lacks conserved residue(s) required for the propagation of feature annotation.</text>
</comment>
<dbReference type="GO" id="GO:0003677">
    <property type="term" value="F:DNA binding"/>
    <property type="evidence" value="ECO:0007669"/>
    <property type="project" value="InterPro"/>
</dbReference>
<feature type="binding site" evidence="11">
    <location>
        <position position="214"/>
    </location>
    <ligand>
        <name>[2Fe-2S] cluster</name>
        <dbReference type="ChEBI" id="CHEBI:190135"/>
    </ligand>
</feature>
<keyword evidence="6 11" id="KW-0479">Metal-binding</keyword>
<sequence length="444" mass="48731">MAPSTVLIDTTADFAPAPPVATPTKRNLLLAPPSVAAHEEKLRDIFTAFDRSNTDLQMLDRLSAGFVSLPAVTYDLVLVLTSADGSRGAEFSQLLNRHLFTTLVPAMKVGGRLQFQDGYHGDTESKEAILAGLIAKDGAFEKQEEEEVVIPLRFGKKKSQPAVPAPKFDFNNLDEDDDDLIDEDDLLGEDDLKRRPQAPTNCQPQKRRRPCKDCTCGLAAKFEAEEKDRRAQANAGIEAIKLDSNDLNELDFTVKGKTGSCNNCSLGDAFRCSTCPYIGMPAFKPGEEVRILNEFTVPNPVSATPKNPAHRQILPDKNLPHHTPIFFCIAGANLHYHDPSAPTTLSLPRPSLRPSHPRTDKQRRILKAPEMPREEYQVPTGGAAAAARGNTRDDHSSRSVMTYLCGDCGSSVTLGKDALVACPHCAGRVLYKERTKRMVQFEAR</sequence>
<dbReference type="GO" id="GO:0046872">
    <property type="term" value="F:metal ion binding"/>
    <property type="evidence" value="ECO:0007669"/>
    <property type="project" value="UniProtKB-KW"/>
</dbReference>
<feature type="domain" description="Fe-S cluster assembly protein Dre2 N-terminal" evidence="14">
    <location>
        <begin position="25"/>
        <end position="153"/>
    </location>
</feature>
<evidence type="ECO:0000256" key="3">
    <source>
        <dbReference type="ARBA" id="ARBA00022485"/>
    </source>
</evidence>
<evidence type="ECO:0000256" key="1">
    <source>
        <dbReference type="ARBA" id="ARBA00001966"/>
    </source>
</evidence>
<dbReference type="GO" id="GO:0003899">
    <property type="term" value="F:DNA-directed RNA polymerase activity"/>
    <property type="evidence" value="ECO:0007669"/>
    <property type="project" value="InterPro"/>
</dbReference>
<keyword evidence="3 11" id="KW-0004">4Fe-4S</keyword>
<dbReference type="InterPro" id="IPR046408">
    <property type="entry name" value="CIAPIN1"/>
</dbReference>
<evidence type="ECO:0000256" key="11">
    <source>
        <dbReference type="HAMAP-Rule" id="MF_03115"/>
    </source>
</evidence>
<evidence type="ECO:0000313" key="16">
    <source>
        <dbReference type="Proteomes" id="UP001251528"/>
    </source>
</evidence>
<comment type="cofactor">
    <cofactor evidence="1 11">
        <name>[4Fe-4S] cluster</name>
        <dbReference type="ChEBI" id="CHEBI:49883"/>
    </cofactor>
</comment>
<feature type="binding site" evidence="11">
    <location>
        <position position="264"/>
    </location>
    <ligand>
        <name>[4Fe-4S] cluster</name>
        <dbReference type="ChEBI" id="CHEBI:49883"/>
    </ligand>
</feature>
<feature type="region of interest" description="Fe-S binding site B" evidence="11">
    <location>
        <begin position="261"/>
        <end position="275"/>
    </location>
</feature>
<keyword evidence="4 11" id="KW-0963">Cytoplasm</keyword>
<keyword evidence="9 11" id="KW-0411">Iron-sulfur</keyword>
<keyword evidence="10 11" id="KW-0496">Mitochondrion</keyword>
<reference evidence="15" key="1">
    <citation type="submission" date="2023-06" db="EMBL/GenBank/DDBJ databases">
        <title>Conoideocrella luteorostrata (Hypocreales: Clavicipitaceae), a potential biocontrol fungus for elongate hemlock scale in United States Christmas tree production areas.</title>
        <authorList>
            <person name="Barrett H."/>
            <person name="Lovett B."/>
            <person name="Macias A.M."/>
            <person name="Stajich J.E."/>
            <person name="Kasson M.T."/>
        </authorList>
    </citation>
    <scope>NUCLEOTIDE SEQUENCE</scope>
    <source>
        <strain evidence="15">ARSEF 14590</strain>
    </source>
</reference>
<evidence type="ECO:0000313" key="15">
    <source>
        <dbReference type="EMBL" id="KAK2608621.1"/>
    </source>
</evidence>
<dbReference type="EMBL" id="JASWJB010000035">
    <property type="protein sequence ID" value="KAK2608621.1"/>
    <property type="molecule type" value="Genomic_DNA"/>
</dbReference>
<feature type="compositionally biased region" description="Acidic residues" evidence="12">
    <location>
        <begin position="172"/>
        <end position="189"/>
    </location>
</feature>
<feature type="region of interest" description="Disordered" evidence="12">
    <location>
        <begin position="341"/>
        <end position="397"/>
    </location>
</feature>
<evidence type="ECO:0000256" key="6">
    <source>
        <dbReference type="ARBA" id="ARBA00022723"/>
    </source>
</evidence>
<evidence type="ECO:0000256" key="5">
    <source>
        <dbReference type="ARBA" id="ARBA00022714"/>
    </source>
</evidence>
<dbReference type="SUPFAM" id="SSF63393">
    <property type="entry name" value="RNA polymerase subunits"/>
    <property type="match status" value="1"/>
</dbReference>
<dbReference type="PANTHER" id="PTHR13273:SF14">
    <property type="entry name" value="ANAMORSIN"/>
    <property type="match status" value="1"/>
</dbReference>
<comment type="domain">
    <text evidence="11">The twin Cx2C motifs are involved in the recognition by the mitochondrial MIA40-ERV1 disulfide relay system. The formation of 2 disulfide bonds in the Cx2C motifs through dithiol/disulfide exchange reactions effectively traps the protein in the mitochondrial intermembrane space.</text>
</comment>
<dbReference type="GO" id="GO:0006351">
    <property type="term" value="P:DNA-templated transcription"/>
    <property type="evidence" value="ECO:0007669"/>
    <property type="project" value="InterPro"/>
</dbReference>
<feature type="compositionally biased region" description="Low complexity" evidence="12">
    <location>
        <begin position="342"/>
        <end position="354"/>
    </location>
</feature>
<feature type="short sequence motif" description="Cx2C motif 2" evidence="11">
    <location>
        <begin position="272"/>
        <end position="275"/>
    </location>
</feature>
<feature type="binding site" evidence="11">
    <location>
        <position position="216"/>
    </location>
    <ligand>
        <name>[2Fe-2S] cluster</name>
        <dbReference type="ChEBI" id="CHEBI:190135"/>
    </ligand>
</feature>
<evidence type="ECO:0000256" key="12">
    <source>
        <dbReference type="SAM" id="MobiDB-lite"/>
    </source>
</evidence>
<dbReference type="SMART" id="SM00659">
    <property type="entry name" value="RPOLCX"/>
    <property type="match status" value="1"/>
</dbReference>
<comment type="domain">
    <text evidence="11">The N-terminal domain has structural similarity with S-adenosyl-L-methionine-dependent methyltransferases, but does not bind S-adenosyl-L-methionine. It is required for correct assembly of the 2 Fe-S clusters.</text>
</comment>
<dbReference type="GO" id="GO:0051539">
    <property type="term" value="F:4 iron, 4 sulfur cluster binding"/>
    <property type="evidence" value="ECO:0007669"/>
    <property type="project" value="UniProtKB-KW"/>
</dbReference>
<dbReference type="HAMAP" id="MF_03115">
    <property type="entry name" value="Anamorsin"/>
    <property type="match status" value="1"/>
</dbReference>
<dbReference type="InterPro" id="IPR031838">
    <property type="entry name" value="Dre2_N"/>
</dbReference>
<feature type="short sequence motif" description="Cx2C motif 1" evidence="11">
    <location>
        <begin position="261"/>
        <end position="264"/>
    </location>
</feature>
<gene>
    <name evidence="15" type="primary">DRE2</name>
    <name evidence="15" type="ORF">QQS21_002850</name>
</gene>
<keyword evidence="5 11" id="KW-0001">2Fe-2S</keyword>
<dbReference type="Pfam" id="PF05093">
    <property type="entry name" value="CIAPIN1"/>
    <property type="match status" value="1"/>
</dbReference>
<dbReference type="Gene3D" id="3.40.50.11000">
    <property type="entry name" value="Fe-S cluster assembly protein Dre2, N-terminal domain"/>
    <property type="match status" value="1"/>
</dbReference>
<evidence type="ECO:0000256" key="8">
    <source>
        <dbReference type="ARBA" id="ARBA00023004"/>
    </source>
</evidence>
<evidence type="ECO:0000259" key="13">
    <source>
        <dbReference type="Pfam" id="PF05093"/>
    </source>
</evidence>
<dbReference type="Gene3D" id="2.20.28.30">
    <property type="entry name" value="RNA polymerase ii, chain L"/>
    <property type="match status" value="1"/>
</dbReference>
<dbReference type="GO" id="GO:0016226">
    <property type="term" value="P:iron-sulfur cluster assembly"/>
    <property type="evidence" value="ECO:0007669"/>
    <property type="project" value="UniProtKB-UniRule"/>
</dbReference>
<comment type="domain">
    <text evidence="11">The C-terminal domain binds 2 Fe-S clusters but is otherwise mostly in an intrinsically disordered conformation.</text>
</comment>
<evidence type="ECO:0000256" key="10">
    <source>
        <dbReference type="ARBA" id="ARBA00023128"/>
    </source>
</evidence>
<keyword evidence="7" id="KW-0862">Zinc</keyword>
<evidence type="ECO:0000256" key="7">
    <source>
        <dbReference type="ARBA" id="ARBA00022833"/>
    </source>
</evidence>
<feature type="binding site" evidence="11">
    <location>
        <position position="272"/>
    </location>
    <ligand>
        <name>[4Fe-4S] cluster</name>
        <dbReference type="ChEBI" id="CHEBI:49883"/>
    </ligand>
</feature>
<dbReference type="GO" id="GO:0005758">
    <property type="term" value="C:mitochondrial intermembrane space"/>
    <property type="evidence" value="ECO:0007669"/>
    <property type="project" value="UniProtKB-SubCell"/>
</dbReference>
<dbReference type="InterPro" id="IPR029040">
    <property type="entry name" value="RPABC4/Spt4"/>
</dbReference>
<feature type="binding site" evidence="11">
    <location>
        <position position="275"/>
    </location>
    <ligand>
        <name>[4Fe-4S] cluster</name>
        <dbReference type="ChEBI" id="CHEBI:49883"/>
    </ligand>
</feature>
<dbReference type="AlphaFoldDB" id="A0AAJ0CUD3"/>
<feature type="binding site" evidence="11">
    <location>
        <position position="202"/>
    </location>
    <ligand>
        <name>[2Fe-2S] cluster</name>
        <dbReference type="ChEBI" id="CHEBI:190135"/>
    </ligand>
</feature>
<dbReference type="InterPro" id="IPR006591">
    <property type="entry name" value="RNAP_P/RPABC4"/>
</dbReference>
<comment type="subcellular location">
    <subcellularLocation>
        <location evidence="11">Cytoplasm</location>
    </subcellularLocation>
    <subcellularLocation>
        <location evidence="11">Mitochondrion intermembrane space</location>
    </subcellularLocation>
</comment>
<evidence type="ECO:0000259" key="14">
    <source>
        <dbReference type="Pfam" id="PF16803"/>
    </source>
</evidence>
<comment type="cofactor">
    <cofactor evidence="11">
        <name>[2Fe-2S] cluster</name>
        <dbReference type="ChEBI" id="CHEBI:190135"/>
    </cofactor>
</comment>
<name>A0AAJ0CUD3_9HYPO</name>
<feature type="binding site" evidence="11">
    <location>
        <position position="261"/>
    </location>
    <ligand>
        <name>[4Fe-4S] cluster</name>
        <dbReference type="ChEBI" id="CHEBI:49883"/>
    </ligand>
</feature>
<dbReference type="Pfam" id="PF16803">
    <property type="entry name" value="DRE2_N"/>
    <property type="match status" value="1"/>
</dbReference>
<proteinExistence type="inferred from homology"/>
<accession>A0AAJ0CUD3</accession>
<keyword evidence="16" id="KW-1185">Reference proteome</keyword>